<keyword evidence="4 9" id="KW-0479">Metal-binding</keyword>
<comment type="subunit">
    <text evidence="9">Homodimer, forms a heterotetramer with a Cas1 homodimer.</text>
</comment>
<evidence type="ECO:0000256" key="4">
    <source>
        <dbReference type="ARBA" id="ARBA00022723"/>
    </source>
</evidence>
<reference evidence="10 11" key="1">
    <citation type="submission" date="2019-05" db="EMBL/GenBank/DDBJ databases">
        <authorList>
            <consortium name="Pathogen Informatics"/>
        </authorList>
    </citation>
    <scope>NUCLEOTIDE SEQUENCE [LARGE SCALE GENOMIC DNA]</scope>
    <source>
        <strain evidence="10 11">NM319</strain>
    </source>
</reference>
<dbReference type="Gene3D" id="3.30.70.240">
    <property type="match status" value="1"/>
</dbReference>
<evidence type="ECO:0000256" key="3">
    <source>
        <dbReference type="ARBA" id="ARBA00022722"/>
    </source>
</evidence>
<organism evidence="10 11">
    <name type="scientific">Actinobacillus porcinus</name>
    <dbReference type="NCBI Taxonomy" id="51048"/>
    <lineage>
        <taxon>Bacteria</taxon>
        <taxon>Pseudomonadati</taxon>
        <taxon>Pseudomonadota</taxon>
        <taxon>Gammaproteobacteria</taxon>
        <taxon>Pasteurellales</taxon>
        <taxon>Pasteurellaceae</taxon>
        <taxon>Actinobacillus</taxon>
    </lineage>
</organism>
<keyword evidence="8 9" id="KW-0051">Antiviral defense</keyword>
<sequence length="96" mass="11152">MHFLVGYDISDEKRLQRIHKVMAKHATPIQYSIFLFEGERKGLQACIDDVMRFFHKKEDDLRVYPLPSNGKQWQLGKAVLPEGVIWTALPLNTQVV</sequence>
<dbReference type="NCBIfam" id="TIGR01573">
    <property type="entry name" value="cas2"/>
    <property type="match status" value="1"/>
</dbReference>
<evidence type="ECO:0000256" key="9">
    <source>
        <dbReference type="HAMAP-Rule" id="MF_01471"/>
    </source>
</evidence>
<dbReference type="RefSeq" id="WP_135710634.1">
    <property type="nucleotide sequence ID" value="NZ_CABFKI010000010.1"/>
</dbReference>
<dbReference type="GeneID" id="86155989"/>
<dbReference type="PANTHER" id="PTHR34405">
    <property type="entry name" value="CRISPR-ASSOCIATED ENDORIBONUCLEASE CAS2"/>
    <property type="match status" value="1"/>
</dbReference>
<dbReference type="Pfam" id="PF09827">
    <property type="entry name" value="CRISPR_Cas2"/>
    <property type="match status" value="1"/>
</dbReference>
<comment type="caution">
    <text evidence="10">The sequence shown here is derived from an EMBL/GenBank/DDBJ whole genome shotgun (WGS) entry which is preliminary data.</text>
</comment>
<feature type="binding site" evidence="9">
    <location>
        <position position="8"/>
    </location>
    <ligand>
        <name>Mg(2+)</name>
        <dbReference type="ChEBI" id="CHEBI:18420"/>
        <note>catalytic</note>
    </ligand>
</feature>
<evidence type="ECO:0000256" key="7">
    <source>
        <dbReference type="ARBA" id="ARBA00022842"/>
    </source>
</evidence>
<dbReference type="InterPro" id="IPR021127">
    <property type="entry name" value="CRISPR_associated_Cas2"/>
</dbReference>
<protein>
    <recommendedName>
        <fullName evidence="9">CRISPR-associated endoribonuclease Cas2</fullName>
        <ecNumber evidence="9">3.1.-.-</ecNumber>
    </recommendedName>
</protein>
<evidence type="ECO:0000313" key="11">
    <source>
        <dbReference type="Proteomes" id="UP000308167"/>
    </source>
</evidence>
<name>A0ABY6TL95_9PAST</name>
<dbReference type="EC" id="3.1.-.-" evidence="9"/>
<evidence type="ECO:0000256" key="2">
    <source>
        <dbReference type="ARBA" id="ARBA00009959"/>
    </source>
</evidence>
<keyword evidence="7 9" id="KW-0460">Magnesium</keyword>
<dbReference type="EMBL" id="CABFKI010000010">
    <property type="protein sequence ID" value="VTU08771.1"/>
    <property type="molecule type" value="Genomic_DNA"/>
</dbReference>
<dbReference type="SUPFAM" id="SSF143430">
    <property type="entry name" value="TTP0101/SSO1404-like"/>
    <property type="match status" value="1"/>
</dbReference>
<gene>
    <name evidence="9" type="primary">cas2</name>
    <name evidence="10" type="ORF">SAMEA1410922_01610</name>
</gene>
<comment type="cofactor">
    <cofactor evidence="1 9">
        <name>Mg(2+)</name>
        <dbReference type="ChEBI" id="CHEBI:18420"/>
    </cofactor>
</comment>
<dbReference type="CDD" id="cd09725">
    <property type="entry name" value="Cas2_I_II_III"/>
    <property type="match status" value="1"/>
</dbReference>
<accession>A0ABY6TL95</accession>
<keyword evidence="6 9" id="KW-0378">Hydrolase</keyword>
<comment type="function">
    <text evidence="9">CRISPR (clustered regularly interspaced short palindromic repeat), is an adaptive immune system that provides protection against mobile genetic elements (viruses, transposable elements and conjugative plasmids). CRISPR clusters contain sequences complementary to antecedent mobile elements and target invading nucleic acids. CRISPR clusters are transcribed and processed into CRISPR RNA (crRNA). Functions as a ssRNA-specific endoribonuclease. Involved in the integration of spacer DNA into the CRISPR cassette.</text>
</comment>
<dbReference type="PANTHER" id="PTHR34405:SF3">
    <property type="entry name" value="CRISPR-ASSOCIATED ENDORIBONUCLEASE CAS2 3"/>
    <property type="match status" value="1"/>
</dbReference>
<dbReference type="InterPro" id="IPR019199">
    <property type="entry name" value="Virulence_VapD/CRISPR_Cas2"/>
</dbReference>
<evidence type="ECO:0000256" key="5">
    <source>
        <dbReference type="ARBA" id="ARBA00022759"/>
    </source>
</evidence>
<comment type="similarity">
    <text evidence="2 9">Belongs to the CRISPR-associated endoribonuclease Cas2 protein family.</text>
</comment>
<evidence type="ECO:0000256" key="1">
    <source>
        <dbReference type="ARBA" id="ARBA00001946"/>
    </source>
</evidence>
<evidence type="ECO:0000313" key="10">
    <source>
        <dbReference type="EMBL" id="VTU08771.1"/>
    </source>
</evidence>
<dbReference type="Proteomes" id="UP000308167">
    <property type="component" value="Unassembled WGS sequence"/>
</dbReference>
<evidence type="ECO:0000256" key="6">
    <source>
        <dbReference type="ARBA" id="ARBA00022801"/>
    </source>
</evidence>
<keyword evidence="3 9" id="KW-0540">Nuclease</keyword>
<proteinExistence type="inferred from homology"/>
<keyword evidence="5 9" id="KW-0255">Endonuclease</keyword>
<keyword evidence="11" id="KW-1185">Reference proteome</keyword>
<dbReference type="HAMAP" id="MF_01471">
    <property type="entry name" value="Cas2"/>
    <property type="match status" value="1"/>
</dbReference>
<evidence type="ECO:0000256" key="8">
    <source>
        <dbReference type="ARBA" id="ARBA00023118"/>
    </source>
</evidence>